<evidence type="ECO:0000313" key="3">
    <source>
        <dbReference type="Proteomes" id="UP001055712"/>
    </source>
</evidence>
<dbReference type="AlphaFoldDB" id="A0A9D4TWJ3"/>
<dbReference type="InterPro" id="IPR011990">
    <property type="entry name" value="TPR-like_helical_dom_sf"/>
</dbReference>
<proteinExistence type="predicted"/>
<dbReference type="OrthoDB" id="514334at2759"/>
<evidence type="ECO:0000256" key="1">
    <source>
        <dbReference type="SAM" id="MobiDB-lite"/>
    </source>
</evidence>
<comment type="caution">
    <text evidence="2">The sequence shown here is derived from an EMBL/GenBank/DDBJ whole genome shotgun (WGS) entry which is preliminary data.</text>
</comment>
<keyword evidence="3" id="KW-1185">Reference proteome</keyword>
<accession>A0A9D4TWJ3</accession>
<dbReference type="Gene3D" id="1.25.40.10">
    <property type="entry name" value="Tetratricopeptide repeat domain"/>
    <property type="match status" value="2"/>
</dbReference>
<evidence type="ECO:0000313" key="2">
    <source>
        <dbReference type="EMBL" id="KAI3436463.1"/>
    </source>
</evidence>
<protein>
    <submittedName>
        <fullName evidence="2">Uncharacterized protein</fullName>
    </submittedName>
</protein>
<dbReference type="EMBL" id="SIDB01000002">
    <property type="protein sequence ID" value="KAI3436463.1"/>
    <property type="molecule type" value="Genomic_DNA"/>
</dbReference>
<feature type="compositionally biased region" description="Acidic residues" evidence="1">
    <location>
        <begin position="24"/>
        <end position="41"/>
    </location>
</feature>
<reference evidence="2" key="2">
    <citation type="submission" date="2020-11" db="EMBL/GenBank/DDBJ databases">
        <authorList>
            <person name="Cecchin M."/>
            <person name="Marcolungo L."/>
            <person name="Rossato M."/>
            <person name="Girolomoni L."/>
            <person name="Cosentino E."/>
            <person name="Cuine S."/>
            <person name="Li-Beisson Y."/>
            <person name="Delledonne M."/>
            <person name="Ballottari M."/>
        </authorList>
    </citation>
    <scope>NUCLEOTIDE SEQUENCE</scope>
    <source>
        <strain evidence="2">211/11P</strain>
        <tissue evidence="2">Whole cell</tissue>
    </source>
</reference>
<name>A0A9D4TWJ3_CHLVU</name>
<reference evidence="2" key="1">
    <citation type="journal article" date="2019" name="Plant J.">
        <title>Chlorella vulgaris genome assembly and annotation reveals the molecular basis for metabolic acclimation to high light conditions.</title>
        <authorList>
            <person name="Cecchin M."/>
            <person name="Marcolungo L."/>
            <person name="Rossato M."/>
            <person name="Girolomoni L."/>
            <person name="Cosentino E."/>
            <person name="Cuine S."/>
            <person name="Li-Beisson Y."/>
            <person name="Delledonne M."/>
            <person name="Ballottari M."/>
        </authorList>
    </citation>
    <scope>NUCLEOTIDE SEQUENCE</scope>
    <source>
        <strain evidence="2">211/11P</strain>
    </source>
</reference>
<gene>
    <name evidence="2" type="ORF">D9Q98_005880</name>
</gene>
<sequence length="435" mass="47400">MADAKLGGTPPPPPPTAAAAADEAGSEAEESGDEEEEEEGAMSEAFERLMSAAFEMVQQGKPMEAEYVLEEGAKQAEEILGKNALEVAALYDQLCVIRFLYERMEEATEAALRALEILKEHDEGFGPATAIATTRLASTLLAAGQPQEAQLRTAHSIDGLERALKTLAGFEGADEEEAQELSDTKDKFETGLGESRFYHGLARQAQSMSPPAVGQFLEEMRGGLELMQRHLGSESPLIAAALREHGRLIMTALEGDEMELAEALYVQDASLHMAAGGNYEHVALTLYQCGTLQYTMGKYQQAAESLRMSLKTVRQHYPEAAEHLLTVQQRLGMVEALLGRYEVARELLHSVEPALLEALGEANPASEELQFMLSLIALRELEQDGVRDAARQLELLGGMEKHLKALVSYGEEHMLVKKASQLYEEAAAGVQKKKG</sequence>
<dbReference type="Proteomes" id="UP001055712">
    <property type="component" value="Unassembled WGS sequence"/>
</dbReference>
<dbReference type="SUPFAM" id="SSF48452">
    <property type="entry name" value="TPR-like"/>
    <property type="match status" value="1"/>
</dbReference>
<feature type="region of interest" description="Disordered" evidence="1">
    <location>
        <begin position="1"/>
        <end position="42"/>
    </location>
</feature>
<organism evidence="2 3">
    <name type="scientific">Chlorella vulgaris</name>
    <name type="common">Green alga</name>
    <dbReference type="NCBI Taxonomy" id="3077"/>
    <lineage>
        <taxon>Eukaryota</taxon>
        <taxon>Viridiplantae</taxon>
        <taxon>Chlorophyta</taxon>
        <taxon>core chlorophytes</taxon>
        <taxon>Trebouxiophyceae</taxon>
        <taxon>Chlorellales</taxon>
        <taxon>Chlorellaceae</taxon>
        <taxon>Chlorella clade</taxon>
        <taxon>Chlorella</taxon>
    </lineage>
</organism>